<evidence type="ECO:0000259" key="3">
    <source>
        <dbReference type="Pfam" id="PF03936"/>
    </source>
</evidence>
<comment type="caution">
    <text evidence="4">The sequence shown here is derived from an EMBL/GenBank/DDBJ whole genome shotgun (WGS) entry which is preliminary data.</text>
</comment>
<dbReference type="GO" id="GO:0010333">
    <property type="term" value="F:terpene synthase activity"/>
    <property type="evidence" value="ECO:0007669"/>
    <property type="project" value="InterPro"/>
</dbReference>
<dbReference type="InterPro" id="IPR005630">
    <property type="entry name" value="Terpene_synthase_metal-bd"/>
</dbReference>
<dbReference type="Pfam" id="PF03936">
    <property type="entry name" value="Terpene_synth_C"/>
    <property type="match status" value="1"/>
</dbReference>
<name>A0AAD8KN86_TARER</name>
<dbReference type="GO" id="GO:0016114">
    <property type="term" value="P:terpenoid biosynthetic process"/>
    <property type="evidence" value="ECO:0007669"/>
    <property type="project" value="InterPro"/>
</dbReference>
<dbReference type="GO" id="GO:0000287">
    <property type="term" value="F:magnesium ion binding"/>
    <property type="evidence" value="ECO:0007669"/>
    <property type="project" value="InterPro"/>
</dbReference>
<accession>A0AAD8KN86</accession>
<dbReference type="InterPro" id="IPR050148">
    <property type="entry name" value="Terpene_synthase-like"/>
</dbReference>
<dbReference type="SUPFAM" id="SSF48239">
    <property type="entry name" value="Terpenoid cyclases/Protein prenyltransferases"/>
    <property type="match status" value="1"/>
</dbReference>
<dbReference type="PANTHER" id="PTHR31225">
    <property type="entry name" value="OS04G0344100 PROTEIN-RELATED"/>
    <property type="match status" value="1"/>
</dbReference>
<dbReference type="EMBL" id="JAUHHV010000005">
    <property type="protein sequence ID" value="KAK1424613.1"/>
    <property type="molecule type" value="Genomic_DNA"/>
</dbReference>
<keyword evidence="1" id="KW-0479">Metal-binding</keyword>
<protein>
    <submittedName>
        <fullName evidence="4">Uncharacterized protein</fullName>
    </submittedName>
</protein>
<dbReference type="InterPro" id="IPR034741">
    <property type="entry name" value="Terpene_cyclase-like_1_C"/>
</dbReference>
<dbReference type="Proteomes" id="UP001229421">
    <property type="component" value="Unassembled WGS sequence"/>
</dbReference>
<dbReference type="InterPro" id="IPR008930">
    <property type="entry name" value="Terpenoid_cyclase/PrenylTrfase"/>
</dbReference>
<dbReference type="Gene3D" id="1.50.10.130">
    <property type="entry name" value="Terpene synthase, N-terminal domain"/>
    <property type="match status" value="1"/>
</dbReference>
<dbReference type="InterPro" id="IPR036965">
    <property type="entry name" value="Terpene_synth_N_sf"/>
</dbReference>
<evidence type="ECO:0000313" key="4">
    <source>
        <dbReference type="EMBL" id="KAK1424613.1"/>
    </source>
</evidence>
<dbReference type="AlphaFoldDB" id="A0AAD8KN86"/>
<evidence type="ECO:0000256" key="1">
    <source>
        <dbReference type="ARBA" id="ARBA00022723"/>
    </source>
</evidence>
<keyword evidence="5" id="KW-1185">Reference proteome</keyword>
<dbReference type="InterPro" id="IPR001906">
    <property type="entry name" value="Terpene_synth_N"/>
</dbReference>
<gene>
    <name evidence="4" type="ORF">QVD17_19946</name>
</gene>
<organism evidence="4 5">
    <name type="scientific">Tagetes erecta</name>
    <name type="common">African marigold</name>
    <dbReference type="NCBI Taxonomy" id="13708"/>
    <lineage>
        <taxon>Eukaryota</taxon>
        <taxon>Viridiplantae</taxon>
        <taxon>Streptophyta</taxon>
        <taxon>Embryophyta</taxon>
        <taxon>Tracheophyta</taxon>
        <taxon>Spermatophyta</taxon>
        <taxon>Magnoliopsida</taxon>
        <taxon>eudicotyledons</taxon>
        <taxon>Gunneridae</taxon>
        <taxon>Pentapetalae</taxon>
        <taxon>asterids</taxon>
        <taxon>campanulids</taxon>
        <taxon>Asterales</taxon>
        <taxon>Asteraceae</taxon>
        <taxon>Asteroideae</taxon>
        <taxon>Heliantheae alliance</taxon>
        <taxon>Tageteae</taxon>
        <taxon>Tagetes</taxon>
    </lineage>
</organism>
<dbReference type="PANTHER" id="PTHR31225:SF214">
    <property type="entry name" value="(3S,6E)-NEROLIDOL SYNTHASE"/>
    <property type="match status" value="1"/>
</dbReference>
<dbReference type="Pfam" id="PF01397">
    <property type="entry name" value="Terpene_synth"/>
    <property type="match status" value="1"/>
</dbReference>
<dbReference type="SFLD" id="SFLDG01019">
    <property type="entry name" value="Terpene_Cyclase_Like_1_C_Termi"/>
    <property type="match status" value="1"/>
</dbReference>
<feature type="domain" description="Terpene synthase metal-binding" evidence="3">
    <location>
        <begin position="238"/>
        <end position="478"/>
    </location>
</feature>
<dbReference type="Gene3D" id="1.10.600.10">
    <property type="entry name" value="Farnesyl Diphosphate Synthase"/>
    <property type="match status" value="1"/>
</dbReference>
<reference evidence="4" key="1">
    <citation type="journal article" date="2023" name="bioRxiv">
        <title>Improved chromosome-level genome assembly for marigold (Tagetes erecta).</title>
        <authorList>
            <person name="Jiang F."/>
            <person name="Yuan L."/>
            <person name="Wang S."/>
            <person name="Wang H."/>
            <person name="Xu D."/>
            <person name="Wang A."/>
            <person name="Fan W."/>
        </authorList>
    </citation>
    <scope>NUCLEOTIDE SEQUENCE</scope>
    <source>
        <strain evidence="4">WSJ</strain>
        <tissue evidence="4">Leaf</tissue>
    </source>
</reference>
<evidence type="ECO:0000259" key="2">
    <source>
        <dbReference type="Pfam" id="PF01397"/>
    </source>
</evidence>
<dbReference type="SFLD" id="SFLDS00005">
    <property type="entry name" value="Isoprenoid_Synthase_Type_I"/>
    <property type="match status" value="1"/>
</dbReference>
<sequence>MAINKGVTRHDIHTTPIHFEEDCQPNSSCVEKGLCIENSMQIEEVRCVLRNGSMEMVDTLQKLCINHYFEDEIDSILKIHHARMLNPLNYNDTQSLYEASLSFRILRQEGYYVPADVFASFKQKDGKFKGELAEDVKGLMALYEASQLSIQGEHIIKEAADFSGYWLKQKLPFLNQDEAIMVNSTLQHMYQRTPSTFMVKTFIKHYTGNTMSELAKLELANAQTLHRKEVDVLSRWWNDLGLAQEFKLARNQPLHWYLWPMASLIDPSLWELRVELTKPIAFIFLIDDIFDIYGSLDELMIFTEAVKRWDKNTLEKLPHHLRVCVEALYNVTYDIGDKIYKKFGFNPIEFLKQAWTDLCEAFLVEAKWFALGYVPLADDYLKNGMVSTGAHVVIVHMFFLLGGGTSKESARIIDDKKEISYCLAKILRLWDDLGSAKDVNQEGHDGSYVTYYMKEHEGCSVQDAREHVLEMINNTWKKLNKECVSQNQFSLTFTKACVNLARMIPLMYNYDENHSLPLIQDYINIMF</sequence>
<dbReference type="InterPro" id="IPR008949">
    <property type="entry name" value="Isoprenoid_synthase_dom_sf"/>
</dbReference>
<proteinExistence type="predicted"/>
<feature type="domain" description="Terpene synthase N-terminal" evidence="2">
    <location>
        <begin position="52"/>
        <end position="171"/>
    </location>
</feature>
<dbReference type="SUPFAM" id="SSF48576">
    <property type="entry name" value="Terpenoid synthases"/>
    <property type="match status" value="1"/>
</dbReference>
<evidence type="ECO:0000313" key="5">
    <source>
        <dbReference type="Proteomes" id="UP001229421"/>
    </source>
</evidence>